<feature type="domain" description="RNA polymerase sigma factor 70 region 4 type 2" evidence="8">
    <location>
        <begin position="176"/>
        <end position="226"/>
    </location>
</feature>
<evidence type="ECO:0000256" key="2">
    <source>
        <dbReference type="ARBA" id="ARBA00023015"/>
    </source>
</evidence>
<feature type="compositionally biased region" description="Basic and acidic residues" evidence="6">
    <location>
        <begin position="36"/>
        <end position="54"/>
    </location>
</feature>
<keyword evidence="5" id="KW-0804">Transcription</keyword>
<keyword evidence="2" id="KW-0805">Transcription regulation</keyword>
<dbReference type="CDD" id="cd06171">
    <property type="entry name" value="Sigma70_r4"/>
    <property type="match status" value="1"/>
</dbReference>
<dbReference type="SUPFAM" id="SSF88946">
    <property type="entry name" value="Sigma2 domain of RNA polymerase sigma factors"/>
    <property type="match status" value="1"/>
</dbReference>
<keyword evidence="10" id="KW-1185">Reference proteome</keyword>
<evidence type="ECO:0000259" key="7">
    <source>
        <dbReference type="Pfam" id="PF04542"/>
    </source>
</evidence>
<feature type="region of interest" description="Disordered" evidence="6">
    <location>
        <begin position="28"/>
        <end position="54"/>
    </location>
</feature>
<feature type="domain" description="RNA polymerase sigma-70 region 2" evidence="7">
    <location>
        <begin position="78"/>
        <end position="144"/>
    </location>
</feature>
<reference evidence="9 10" key="1">
    <citation type="submission" date="2024-06" db="EMBL/GenBank/DDBJ databases">
        <title>Sorghum-associated microbial communities from plants grown in Nebraska, USA.</title>
        <authorList>
            <person name="Schachtman D."/>
        </authorList>
    </citation>
    <scope>NUCLEOTIDE SEQUENCE [LARGE SCALE GENOMIC DNA]</scope>
    <source>
        <strain evidence="9 10">3207</strain>
    </source>
</reference>
<evidence type="ECO:0000313" key="9">
    <source>
        <dbReference type="EMBL" id="MET4632268.1"/>
    </source>
</evidence>
<evidence type="ECO:0000256" key="3">
    <source>
        <dbReference type="ARBA" id="ARBA00023082"/>
    </source>
</evidence>
<dbReference type="InterPro" id="IPR039425">
    <property type="entry name" value="RNA_pol_sigma-70-like"/>
</dbReference>
<dbReference type="InterPro" id="IPR007627">
    <property type="entry name" value="RNA_pol_sigma70_r2"/>
</dbReference>
<name>A0ABV2QTE3_9HYPH</name>
<dbReference type="NCBIfam" id="TIGR02937">
    <property type="entry name" value="sigma70-ECF"/>
    <property type="match status" value="1"/>
</dbReference>
<dbReference type="InterPro" id="IPR013249">
    <property type="entry name" value="RNA_pol_sigma70_r4_t2"/>
</dbReference>
<dbReference type="PANTHER" id="PTHR43133:SF8">
    <property type="entry name" value="RNA POLYMERASE SIGMA FACTOR HI_1459-RELATED"/>
    <property type="match status" value="1"/>
</dbReference>
<dbReference type="InterPro" id="IPR036388">
    <property type="entry name" value="WH-like_DNA-bd_sf"/>
</dbReference>
<comment type="caution">
    <text evidence="9">The sequence shown here is derived from an EMBL/GenBank/DDBJ whole genome shotgun (WGS) entry which is preliminary data.</text>
</comment>
<dbReference type="RefSeq" id="WP_354548044.1">
    <property type="nucleotide sequence ID" value="NZ_JBEPSM010000001.1"/>
</dbReference>
<keyword evidence="3" id="KW-0731">Sigma factor</keyword>
<gene>
    <name evidence="9" type="ORF">ABIE08_000181</name>
</gene>
<dbReference type="InterPro" id="IPR014284">
    <property type="entry name" value="RNA_pol_sigma-70_dom"/>
</dbReference>
<dbReference type="Proteomes" id="UP001549321">
    <property type="component" value="Unassembled WGS sequence"/>
</dbReference>
<dbReference type="EMBL" id="JBEPSM010000001">
    <property type="protein sequence ID" value="MET4632268.1"/>
    <property type="molecule type" value="Genomic_DNA"/>
</dbReference>
<comment type="similarity">
    <text evidence="1">Belongs to the sigma-70 factor family. ECF subfamily.</text>
</comment>
<evidence type="ECO:0000256" key="5">
    <source>
        <dbReference type="ARBA" id="ARBA00023163"/>
    </source>
</evidence>
<dbReference type="Gene3D" id="1.10.1740.10">
    <property type="match status" value="1"/>
</dbReference>
<dbReference type="Pfam" id="PF04542">
    <property type="entry name" value="Sigma70_r2"/>
    <property type="match status" value="1"/>
</dbReference>
<evidence type="ECO:0000256" key="6">
    <source>
        <dbReference type="SAM" id="MobiDB-lite"/>
    </source>
</evidence>
<protein>
    <submittedName>
        <fullName evidence="9">RNA polymerase sigma-70 factor (ECF subfamily)</fullName>
    </submittedName>
</protein>
<dbReference type="PANTHER" id="PTHR43133">
    <property type="entry name" value="RNA POLYMERASE ECF-TYPE SIGMA FACTO"/>
    <property type="match status" value="1"/>
</dbReference>
<sequence>MAFSHPDLPRLKAATAASIRYRLIPGGKAGESVGEDDSKGRADALAGRDDPGDDKAIQADHALMQAVAGGEEGAFARLIQAEAPKLTRFVASVLSDLAEAEEVVQEALLRLWKQAATWEPNARIGTFLHQVAYRIAIDRLRRRRPHLDIDGFDDILEDDAPTPERHLTQKDDGRVVQAALDQLSERQRTVIVLAHFQELGQAEGADIMGIGEHAYESLLARARRRLRSLLGGKDGDDRQEGMRS</sequence>
<dbReference type="Gene3D" id="1.10.10.10">
    <property type="entry name" value="Winged helix-like DNA-binding domain superfamily/Winged helix DNA-binding domain"/>
    <property type="match status" value="1"/>
</dbReference>
<dbReference type="InterPro" id="IPR013325">
    <property type="entry name" value="RNA_pol_sigma_r2"/>
</dbReference>
<organism evidence="9 10">
    <name type="scientific">Kaistia defluvii</name>
    <dbReference type="NCBI Taxonomy" id="410841"/>
    <lineage>
        <taxon>Bacteria</taxon>
        <taxon>Pseudomonadati</taxon>
        <taxon>Pseudomonadota</taxon>
        <taxon>Alphaproteobacteria</taxon>
        <taxon>Hyphomicrobiales</taxon>
        <taxon>Kaistiaceae</taxon>
        <taxon>Kaistia</taxon>
    </lineage>
</organism>
<keyword evidence="4" id="KW-0238">DNA-binding</keyword>
<dbReference type="InterPro" id="IPR013324">
    <property type="entry name" value="RNA_pol_sigma_r3/r4-like"/>
</dbReference>
<evidence type="ECO:0000259" key="8">
    <source>
        <dbReference type="Pfam" id="PF08281"/>
    </source>
</evidence>
<proteinExistence type="inferred from homology"/>
<evidence type="ECO:0000313" key="10">
    <source>
        <dbReference type="Proteomes" id="UP001549321"/>
    </source>
</evidence>
<evidence type="ECO:0000256" key="1">
    <source>
        <dbReference type="ARBA" id="ARBA00010641"/>
    </source>
</evidence>
<evidence type="ECO:0000256" key="4">
    <source>
        <dbReference type="ARBA" id="ARBA00023125"/>
    </source>
</evidence>
<accession>A0ABV2QTE3</accession>
<dbReference type="SUPFAM" id="SSF88659">
    <property type="entry name" value="Sigma3 and sigma4 domains of RNA polymerase sigma factors"/>
    <property type="match status" value="1"/>
</dbReference>
<dbReference type="Pfam" id="PF08281">
    <property type="entry name" value="Sigma70_r4_2"/>
    <property type="match status" value="1"/>
</dbReference>